<dbReference type="Pfam" id="PF16112">
    <property type="entry name" value="DUF4830"/>
    <property type="match status" value="1"/>
</dbReference>
<dbReference type="Proteomes" id="UP000001551">
    <property type="component" value="Chromosome"/>
</dbReference>
<accession>E6U6L4</accession>
<gene>
    <name evidence="2" type="ordered locus">Ethha_0160</name>
</gene>
<keyword evidence="3" id="KW-1185">Reference proteome</keyword>
<dbReference type="eggNOG" id="ENOG5032QRM">
    <property type="taxonomic scope" value="Bacteria"/>
</dbReference>
<dbReference type="EMBL" id="CP002400">
    <property type="protein sequence ID" value="ADU25747.1"/>
    <property type="molecule type" value="Genomic_DNA"/>
</dbReference>
<feature type="domain" description="DUF4830" evidence="1">
    <location>
        <begin position="55"/>
        <end position="138"/>
    </location>
</feature>
<name>E6U6L4_ETHHY</name>
<dbReference type="InterPro" id="IPR032257">
    <property type="entry name" value="DUF4830"/>
</dbReference>
<evidence type="ECO:0000313" key="2">
    <source>
        <dbReference type="EMBL" id="ADU25747.1"/>
    </source>
</evidence>
<dbReference type="RefSeq" id="WP_013484128.1">
    <property type="nucleotide sequence ID" value="NC_014828.1"/>
</dbReference>
<organism evidence="2 3">
    <name type="scientific">Ethanoligenens harbinense (strain DSM 18485 / JCM 12961 / CGMCC 1.5033 / YUAN-3)</name>
    <dbReference type="NCBI Taxonomy" id="663278"/>
    <lineage>
        <taxon>Bacteria</taxon>
        <taxon>Bacillati</taxon>
        <taxon>Bacillota</taxon>
        <taxon>Clostridia</taxon>
        <taxon>Eubacteriales</taxon>
        <taxon>Oscillospiraceae</taxon>
        <taxon>Ethanoligenens</taxon>
    </lineage>
</organism>
<evidence type="ECO:0000313" key="3">
    <source>
        <dbReference type="Proteomes" id="UP000001551"/>
    </source>
</evidence>
<dbReference type="STRING" id="663278.Ethha_0160"/>
<proteinExistence type="predicted"/>
<dbReference type="AlphaFoldDB" id="E6U6L4"/>
<sequence>MLVASVKVSALRAAVVVFALAVLAGAALWPSRGVVTVWSGQSYRGVSDNAKRVAFLEKFGWTVDPTPTEVVEVVIPQTFDQVYRNYNKLQKKQGLDLTPYKGARVKRWTYRVTNYPNYDGEVFADLLIQNNDTVVAGDVRTVAVSGFIQGLARPNPQTGVPTLSPAAADITAGMFPNRAV</sequence>
<reference evidence="2 3" key="1">
    <citation type="submission" date="2010-12" db="EMBL/GenBank/DDBJ databases">
        <title>Complete sequence of Ethanoligenens harbinense YUAN-3.</title>
        <authorList>
            <person name="Lucas S."/>
            <person name="Copeland A."/>
            <person name="Lapidus A."/>
            <person name="Cheng J.-F."/>
            <person name="Bruce D."/>
            <person name="Goodwin L."/>
            <person name="Pitluck S."/>
            <person name="Chertkov O."/>
            <person name="Misra M."/>
            <person name="Detter J.C."/>
            <person name="Han C."/>
            <person name="Tapia R."/>
            <person name="Land M."/>
            <person name="Hauser L."/>
            <person name="Jeffries C."/>
            <person name="Kyrpides N."/>
            <person name="Ivanova N."/>
            <person name="Mikhailova N."/>
            <person name="Wang A."/>
            <person name="Mouttaki H."/>
            <person name="He Z."/>
            <person name="Zhou J."/>
            <person name="Hemme C.L."/>
            <person name="Woyke T."/>
        </authorList>
    </citation>
    <scope>NUCLEOTIDE SEQUENCE [LARGE SCALE GENOMIC DNA]</scope>
    <source>
        <strain evidence="3">DSM 18485 / JCM 12961 / CGMCC 1.5033 / YUAN-3</strain>
    </source>
</reference>
<dbReference type="HOGENOM" id="CLU_139028_0_0_9"/>
<evidence type="ECO:0000259" key="1">
    <source>
        <dbReference type="Pfam" id="PF16112"/>
    </source>
</evidence>
<protein>
    <recommendedName>
        <fullName evidence="1">DUF4830 domain-containing protein</fullName>
    </recommendedName>
</protein>
<dbReference type="KEGG" id="eha:Ethha_0160"/>